<name>A0AA37DGF8_9FIRM</name>
<evidence type="ECO:0000313" key="4">
    <source>
        <dbReference type="EMBL" id="EHO17098.1"/>
    </source>
</evidence>
<dbReference type="RefSeq" id="WP_009532530.1">
    <property type="nucleotide sequence ID" value="NZ_CAJPPX010000116.1"/>
</dbReference>
<keyword evidence="3" id="KW-0472">Membrane</keyword>
<reference evidence="4 5" key="1">
    <citation type="submission" date="2011-10" db="EMBL/GenBank/DDBJ databases">
        <title>The Genome Sequence of Lachnospiraceae bacterium ACC2.</title>
        <authorList>
            <consortium name="The Broad Institute Genome Sequencing Platform"/>
            <person name="Earl A."/>
            <person name="Ward D."/>
            <person name="Feldgarden M."/>
            <person name="Gevers D."/>
            <person name="Sizova M."/>
            <person name="Hazen A."/>
            <person name="Epstein S."/>
            <person name="Young S.K."/>
            <person name="Zeng Q."/>
            <person name="Gargeya S."/>
            <person name="Fitzgerald M."/>
            <person name="Haas B."/>
            <person name="Abouelleil A."/>
            <person name="Alvarado L."/>
            <person name="Arachchi H.M."/>
            <person name="Berlin A."/>
            <person name="Brown A."/>
            <person name="Chapman S.B."/>
            <person name="Chen Z."/>
            <person name="Dunbar C."/>
            <person name="Freedman E."/>
            <person name="Gearin G."/>
            <person name="Goldberg J."/>
            <person name="Griggs A."/>
            <person name="Gujja S."/>
            <person name="Heiman D."/>
            <person name="Howarth C."/>
            <person name="Larson L."/>
            <person name="Lui A."/>
            <person name="MacDonald P.J.P."/>
            <person name="Montmayeur A."/>
            <person name="Murphy C."/>
            <person name="Neiman D."/>
            <person name="Pearson M."/>
            <person name="Priest M."/>
            <person name="Roberts A."/>
            <person name="Saif S."/>
            <person name="Shea T."/>
            <person name="Shenoy N."/>
            <person name="Sisk P."/>
            <person name="Stolte C."/>
            <person name="Sykes S."/>
            <person name="Wortman J."/>
            <person name="Nusbaum C."/>
            <person name="Birren B."/>
        </authorList>
    </citation>
    <scope>NUCLEOTIDE SEQUENCE [LARGE SCALE GENOMIC DNA]</scope>
    <source>
        <strain evidence="4 5">ACC2</strain>
    </source>
</reference>
<dbReference type="GeneID" id="86940474"/>
<dbReference type="InterPro" id="IPR032675">
    <property type="entry name" value="LRR_dom_sf"/>
</dbReference>
<keyword evidence="5" id="KW-1185">Reference proteome</keyword>
<dbReference type="PROSITE" id="PS51450">
    <property type="entry name" value="LRR"/>
    <property type="match status" value="1"/>
</dbReference>
<proteinExistence type="predicted"/>
<gene>
    <name evidence="4" type="ORF">HMPREF9623_00697</name>
</gene>
<evidence type="ECO:0000256" key="1">
    <source>
        <dbReference type="ARBA" id="ARBA00022614"/>
    </source>
</evidence>
<evidence type="ECO:0000256" key="3">
    <source>
        <dbReference type="SAM" id="Phobius"/>
    </source>
</evidence>
<dbReference type="Pfam" id="PF12799">
    <property type="entry name" value="LRR_4"/>
    <property type="match status" value="1"/>
</dbReference>
<dbReference type="AlphaFoldDB" id="A0AA37DGF8"/>
<evidence type="ECO:0000313" key="5">
    <source>
        <dbReference type="Proteomes" id="UP000018466"/>
    </source>
</evidence>
<evidence type="ECO:0008006" key="6">
    <source>
        <dbReference type="Google" id="ProtNLM"/>
    </source>
</evidence>
<evidence type="ECO:0000256" key="2">
    <source>
        <dbReference type="ARBA" id="ARBA00022737"/>
    </source>
</evidence>
<dbReference type="PANTHER" id="PTHR46652">
    <property type="entry name" value="LEUCINE-RICH REPEAT AND IQ DOMAIN-CONTAINING PROTEIN 1-RELATED"/>
    <property type="match status" value="1"/>
</dbReference>
<accession>A0AA37DGF8</accession>
<dbReference type="SUPFAM" id="SSF52058">
    <property type="entry name" value="L domain-like"/>
    <property type="match status" value="1"/>
</dbReference>
<keyword evidence="1" id="KW-0433">Leucine-rich repeat</keyword>
<protein>
    <recommendedName>
        <fullName evidence="6">Leucine-rich repeat domain-containing protein</fullName>
    </recommendedName>
</protein>
<organism evidence="4 5">
    <name type="scientific">Stomatobaculum longum</name>
    <dbReference type="NCBI Taxonomy" id="796942"/>
    <lineage>
        <taxon>Bacteria</taxon>
        <taxon>Bacillati</taxon>
        <taxon>Bacillota</taxon>
        <taxon>Clostridia</taxon>
        <taxon>Lachnospirales</taxon>
        <taxon>Lachnospiraceae</taxon>
        <taxon>Stomatobaculum</taxon>
    </lineage>
</organism>
<dbReference type="PANTHER" id="PTHR46652:SF3">
    <property type="entry name" value="LEUCINE-RICH REPEAT-CONTAINING PROTEIN 9"/>
    <property type="match status" value="1"/>
</dbReference>
<dbReference type="EMBL" id="AGEL01000006">
    <property type="protein sequence ID" value="EHO17098.1"/>
    <property type="molecule type" value="Genomic_DNA"/>
</dbReference>
<sequence>MNPTKIRCPHCGNSILVKHSGKTKCSACGTMLYVEEQEKSVQINVNGQVNYGRRMSPELFVISMVLCAVASIFFIFLPMLTRSSRKAEPKEKAHYATTLTDPVLVRVFTDAFEKEPSAWTAEDYASVKEISFQMKSWTLLYLDVSFADDSKKRIPIYHDTDTVELDGTAFQAFPNLEALRAASGNTGDDVRISFDSTEYTPNLGNLKKLKILYLPNNGGYQKKPDRLAELVADPGAIEELGGVALTEAADVDELAKRFPNLKTLFIDRREAEIPLSGLRTLSKLEELGTDLDTKSNEDLPELSQIKRMQLRVQTSEGYVKDLQFLSSLTQLDSLSLVGADEMKNLNMIAPLTNLKELRIYGGRELRSIAPLASLTELRTLEFENCYGIEDLSVLSSLTKLQSLHVADSVGHFAAALPDLSALPALEELTADADMIPQFAGCTGLKKLTIEAEGADDSNDFSLLAGLSNLEELRIDCGIVTSELTNIDSLAVLPNLKTVTVTGRTGPLSLRAFPHATAITVIMNSTGTAALRLTSELDSDNTALESLRIFGYEGGVQIGGYNSTVRDTAALMQLSHCKALRELRLNHCGLTDLAFTSGLSNLEILDMSGNRIEDVSPLTDLPKLRLFLSADNAIQNIAVLRGRDLVVSE</sequence>
<feature type="transmembrane region" description="Helical" evidence="3">
    <location>
        <begin position="59"/>
        <end position="80"/>
    </location>
</feature>
<dbReference type="InterPro" id="IPR025875">
    <property type="entry name" value="Leu-rich_rpt_4"/>
</dbReference>
<keyword evidence="3" id="KW-0812">Transmembrane</keyword>
<dbReference type="InterPro" id="IPR050836">
    <property type="entry name" value="SDS22/Internalin_LRR"/>
</dbReference>
<dbReference type="Gene3D" id="3.80.10.10">
    <property type="entry name" value="Ribonuclease Inhibitor"/>
    <property type="match status" value="2"/>
</dbReference>
<keyword evidence="2" id="KW-0677">Repeat</keyword>
<dbReference type="Proteomes" id="UP000018466">
    <property type="component" value="Unassembled WGS sequence"/>
</dbReference>
<comment type="caution">
    <text evidence="4">The sequence shown here is derived from an EMBL/GenBank/DDBJ whole genome shotgun (WGS) entry which is preliminary data.</text>
</comment>
<keyword evidence="3" id="KW-1133">Transmembrane helix</keyword>
<dbReference type="InterPro" id="IPR001611">
    <property type="entry name" value="Leu-rich_rpt"/>
</dbReference>